<evidence type="ECO:0000313" key="2">
    <source>
        <dbReference type="EMBL" id="SDG80557.1"/>
    </source>
</evidence>
<comment type="caution">
    <text evidence="2">The sequence shown here is derived from an EMBL/GenBank/DDBJ whole genome shotgun (WGS) entry which is preliminary data.</text>
</comment>
<dbReference type="EMBL" id="FNBZ01000005">
    <property type="protein sequence ID" value="SDG80557.1"/>
    <property type="molecule type" value="Genomic_DNA"/>
</dbReference>
<dbReference type="Gene3D" id="3.40.50.850">
    <property type="entry name" value="Isochorismatase-like"/>
    <property type="match status" value="1"/>
</dbReference>
<sequence length="176" mass="18882">MPLLTAKNATLVVIDFQAKLMPAIHDGEKVLLNAGRLAEAARLLGVPAVLTEQYPRGLGATVPALAEVGPAVTKMSFDACGEPAFLEAVAGDRELVVCGCEAHVCVGQTVLTLLEHRRRVVVVADAIGSRVPQSREIALARMASHGAEIVTTEMVLFEWLRSAEHPQFRPVSKLIR</sequence>
<organism evidence="2 3">
    <name type="scientific">Bosea robiniae</name>
    <dbReference type="NCBI Taxonomy" id="1036780"/>
    <lineage>
        <taxon>Bacteria</taxon>
        <taxon>Pseudomonadati</taxon>
        <taxon>Pseudomonadota</taxon>
        <taxon>Alphaproteobacteria</taxon>
        <taxon>Hyphomicrobiales</taxon>
        <taxon>Boseaceae</taxon>
        <taxon>Bosea</taxon>
    </lineage>
</organism>
<dbReference type="RefSeq" id="WP_091858859.1">
    <property type="nucleotide sequence ID" value="NZ_FNBZ01000005.1"/>
</dbReference>
<dbReference type="SUPFAM" id="SSF52499">
    <property type="entry name" value="Isochorismatase-like hydrolases"/>
    <property type="match status" value="1"/>
</dbReference>
<protein>
    <submittedName>
        <fullName evidence="2">Nicotinamidase-related amidase</fullName>
    </submittedName>
</protein>
<gene>
    <name evidence="2" type="ORF">SAMN05421844_105324</name>
</gene>
<dbReference type="CDD" id="cd01012">
    <property type="entry name" value="YcaC_related"/>
    <property type="match status" value="1"/>
</dbReference>
<name>A0ABY0P3A1_9HYPH</name>
<dbReference type="PANTHER" id="PTHR14119:SF3">
    <property type="entry name" value="ISOCHORISMATASE DOMAIN-CONTAINING PROTEIN 2"/>
    <property type="match status" value="1"/>
</dbReference>
<dbReference type="Pfam" id="PF00857">
    <property type="entry name" value="Isochorismatase"/>
    <property type="match status" value="1"/>
</dbReference>
<dbReference type="InterPro" id="IPR050993">
    <property type="entry name" value="Isochorismatase_domain"/>
</dbReference>
<accession>A0ABY0P3A1</accession>
<evidence type="ECO:0000259" key="1">
    <source>
        <dbReference type="Pfam" id="PF00857"/>
    </source>
</evidence>
<dbReference type="InterPro" id="IPR000868">
    <property type="entry name" value="Isochorismatase-like_dom"/>
</dbReference>
<dbReference type="InterPro" id="IPR036380">
    <property type="entry name" value="Isochorismatase-like_sf"/>
</dbReference>
<keyword evidence="3" id="KW-1185">Reference proteome</keyword>
<dbReference type="Proteomes" id="UP000199468">
    <property type="component" value="Unassembled WGS sequence"/>
</dbReference>
<reference evidence="2 3" key="1">
    <citation type="submission" date="2016-10" db="EMBL/GenBank/DDBJ databases">
        <authorList>
            <person name="Varghese N."/>
            <person name="Submissions S."/>
        </authorList>
    </citation>
    <scope>NUCLEOTIDE SEQUENCE [LARGE SCALE GENOMIC DNA]</scope>
    <source>
        <strain evidence="2 3">DSM 26672</strain>
    </source>
</reference>
<dbReference type="PANTHER" id="PTHR14119">
    <property type="entry name" value="HYDROLASE"/>
    <property type="match status" value="1"/>
</dbReference>
<proteinExistence type="predicted"/>
<evidence type="ECO:0000313" key="3">
    <source>
        <dbReference type="Proteomes" id="UP000199468"/>
    </source>
</evidence>
<feature type="domain" description="Isochorismatase-like" evidence="1">
    <location>
        <begin position="10"/>
        <end position="153"/>
    </location>
</feature>